<dbReference type="EMBL" id="JBHSPH010000002">
    <property type="protein sequence ID" value="MFC5861692.1"/>
    <property type="molecule type" value="Genomic_DNA"/>
</dbReference>
<evidence type="ECO:0000259" key="3">
    <source>
        <dbReference type="PROSITE" id="PS50930"/>
    </source>
</evidence>
<dbReference type="SMART" id="SM00850">
    <property type="entry name" value="LytTR"/>
    <property type="match status" value="1"/>
</dbReference>
<name>A0ABW1ECY7_9BACT</name>
<dbReference type="Pfam" id="PF00072">
    <property type="entry name" value="Response_reg"/>
    <property type="match status" value="1"/>
</dbReference>
<dbReference type="Gene3D" id="3.40.50.2300">
    <property type="match status" value="1"/>
</dbReference>
<sequence length="261" mass="29582">MIRALIADDEPLARRALVRMLRGHDDVSIVAECGDGDTALEAIETLQPNLIFLDIRMPGPNGIDVAGKLFRKFTGSIVFVTAHDSHALEALDLNALDYLLKPFTAERLAQALKRVRDRSGGSVSPEALDFLLKTLREREMPQRYLERIPANRNGRIRLVAVASIERINAMGNYAAIHSRGECYEIRETLQSLEKKLDPARFVRIHRSMIVNLDFVREVQTWFRGGHLVVMKDGTETRLSRYQTDAIEKLTGKVRYEGSQKR</sequence>
<dbReference type="InterPro" id="IPR007492">
    <property type="entry name" value="LytTR_DNA-bd_dom"/>
</dbReference>
<accession>A0ABW1ECY7</accession>
<dbReference type="Pfam" id="PF04397">
    <property type="entry name" value="LytTR"/>
    <property type="match status" value="1"/>
</dbReference>
<dbReference type="InterPro" id="IPR011006">
    <property type="entry name" value="CheY-like_superfamily"/>
</dbReference>
<keyword evidence="5" id="KW-1185">Reference proteome</keyword>
<evidence type="ECO:0000313" key="4">
    <source>
        <dbReference type="EMBL" id="MFC5861692.1"/>
    </source>
</evidence>
<dbReference type="InterPro" id="IPR001789">
    <property type="entry name" value="Sig_transdc_resp-reg_receiver"/>
</dbReference>
<dbReference type="Proteomes" id="UP001596091">
    <property type="component" value="Unassembled WGS sequence"/>
</dbReference>
<evidence type="ECO:0000259" key="2">
    <source>
        <dbReference type="PROSITE" id="PS50110"/>
    </source>
</evidence>
<reference evidence="5" key="1">
    <citation type="journal article" date="2019" name="Int. J. Syst. Evol. Microbiol.">
        <title>The Global Catalogue of Microorganisms (GCM) 10K type strain sequencing project: providing services to taxonomists for standard genome sequencing and annotation.</title>
        <authorList>
            <consortium name="The Broad Institute Genomics Platform"/>
            <consortium name="The Broad Institute Genome Sequencing Center for Infectious Disease"/>
            <person name="Wu L."/>
            <person name="Ma J."/>
        </authorList>
    </citation>
    <scope>NUCLEOTIDE SEQUENCE [LARGE SCALE GENOMIC DNA]</scope>
    <source>
        <strain evidence="5">JCM 4087</strain>
    </source>
</reference>
<evidence type="ECO:0000313" key="5">
    <source>
        <dbReference type="Proteomes" id="UP001596091"/>
    </source>
</evidence>
<organism evidence="4 5">
    <name type="scientific">Acidicapsa dinghuensis</name>
    <dbReference type="NCBI Taxonomy" id="2218256"/>
    <lineage>
        <taxon>Bacteria</taxon>
        <taxon>Pseudomonadati</taxon>
        <taxon>Acidobacteriota</taxon>
        <taxon>Terriglobia</taxon>
        <taxon>Terriglobales</taxon>
        <taxon>Acidobacteriaceae</taxon>
        <taxon>Acidicapsa</taxon>
    </lineage>
</organism>
<keyword evidence="1" id="KW-0597">Phosphoprotein</keyword>
<comment type="caution">
    <text evidence="4">The sequence shown here is derived from an EMBL/GenBank/DDBJ whole genome shotgun (WGS) entry which is preliminary data.</text>
</comment>
<feature type="domain" description="Response regulatory" evidence="2">
    <location>
        <begin position="3"/>
        <end position="116"/>
    </location>
</feature>
<dbReference type="SUPFAM" id="SSF52172">
    <property type="entry name" value="CheY-like"/>
    <property type="match status" value="1"/>
</dbReference>
<dbReference type="SMART" id="SM00448">
    <property type="entry name" value="REC"/>
    <property type="match status" value="1"/>
</dbReference>
<dbReference type="Gene3D" id="2.40.50.1020">
    <property type="entry name" value="LytTr DNA-binding domain"/>
    <property type="match status" value="1"/>
</dbReference>
<proteinExistence type="predicted"/>
<gene>
    <name evidence="4" type="ORF">ACFPT7_05265</name>
</gene>
<feature type="domain" description="HTH LytTR-type" evidence="3">
    <location>
        <begin position="148"/>
        <end position="252"/>
    </location>
</feature>
<feature type="modified residue" description="4-aspartylphosphate" evidence="1">
    <location>
        <position position="54"/>
    </location>
</feature>
<dbReference type="PANTHER" id="PTHR37299:SF1">
    <property type="entry name" value="STAGE 0 SPORULATION PROTEIN A HOMOLOG"/>
    <property type="match status" value="1"/>
</dbReference>
<dbReference type="PROSITE" id="PS50930">
    <property type="entry name" value="HTH_LYTTR"/>
    <property type="match status" value="1"/>
</dbReference>
<evidence type="ECO:0000256" key="1">
    <source>
        <dbReference type="PROSITE-ProRule" id="PRU00169"/>
    </source>
</evidence>
<dbReference type="PROSITE" id="PS50110">
    <property type="entry name" value="RESPONSE_REGULATORY"/>
    <property type="match status" value="1"/>
</dbReference>
<dbReference type="PANTHER" id="PTHR37299">
    <property type="entry name" value="TRANSCRIPTIONAL REGULATOR-RELATED"/>
    <property type="match status" value="1"/>
</dbReference>
<protein>
    <submittedName>
        <fullName evidence="4">LytR/AlgR family response regulator transcription factor</fullName>
    </submittedName>
</protein>
<dbReference type="InterPro" id="IPR046947">
    <property type="entry name" value="LytR-like"/>
</dbReference>
<dbReference type="RefSeq" id="WP_263337201.1">
    <property type="nucleotide sequence ID" value="NZ_JAGSYH010000004.1"/>
</dbReference>